<evidence type="ECO:0000256" key="1">
    <source>
        <dbReference type="SAM" id="SignalP"/>
    </source>
</evidence>
<sequence length="68" mass="7722">MIRIVQLCMLSLLLALPLSGINTDRLSEAQAAPSVASLYDVTPYWKQAMSFPRWEDTYVVVFEQEMLA</sequence>
<reference evidence="2 3" key="1">
    <citation type="submission" date="2018-11" db="EMBL/GenBank/DDBJ databases">
        <title>The draft genome sequence of Amphritea balenae JAMM 1525T.</title>
        <authorList>
            <person name="Fang Z."/>
            <person name="Zhang Y."/>
            <person name="Han X."/>
        </authorList>
    </citation>
    <scope>NUCLEOTIDE SEQUENCE [LARGE SCALE GENOMIC DNA]</scope>
    <source>
        <strain evidence="2 3">JAMM 1525</strain>
    </source>
</reference>
<dbReference type="RefSeq" id="WP_124927904.1">
    <property type="nucleotide sequence ID" value="NZ_BMOH01000010.1"/>
</dbReference>
<keyword evidence="3" id="KW-1185">Reference proteome</keyword>
<comment type="caution">
    <text evidence="2">The sequence shown here is derived from an EMBL/GenBank/DDBJ whole genome shotgun (WGS) entry which is preliminary data.</text>
</comment>
<keyword evidence="1" id="KW-0732">Signal</keyword>
<gene>
    <name evidence="2" type="ORF">EHS89_19785</name>
</gene>
<protein>
    <submittedName>
        <fullName evidence="2">Uncharacterized protein</fullName>
    </submittedName>
</protein>
<name>A0A3P1SJ36_9GAMM</name>
<feature type="chain" id="PRO_5018223312" evidence="1">
    <location>
        <begin position="21"/>
        <end position="68"/>
    </location>
</feature>
<dbReference type="Proteomes" id="UP000267535">
    <property type="component" value="Unassembled WGS sequence"/>
</dbReference>
<feature type="signal peptide" evidence="1">
    <location>
        <begin position="1"/>
        <end position="20"/>
    </location>
</feature>
<evidence type="ECO:0000313" key="2">
    <source>
        <dbReference type="EMBL" id="RRC96980.1"/>
    </source>
</evidence>
<evidence type="ECO:0000313" key="3">
    <source>
        <dbReference type="Proteomes" id="UP000267535"/>
    </source>
</evidence>
<organism evidence="2 3">
    <name type="scientific">Amphritea balenae</name>
    <dbReference type="NCBI Taxonomy" id="452629"/>
    <lineage>
        <taxon>Bacteria</taxon>
        <taxon>Pseudomonadati</taxon>
        <taxon>Pseudomonadota</taxon>
        <taxon>Gammaproteobacteria</taxon>
        <taxon>Oceanospirillales</taxon>
        <taxon>Oceanospirillaceae</taxon>
        <taxon>Amphritea</taxon>
    </lineage>
</organism>
<dbReference type="AlphaFoldDB" id="A0A3P1SJ36"/>
<dbReference type="EMBL" id="RQXV01000015">
    <property type="protein sequence ID" value="RRC96980.1"/>
    <property type="molecule type" value="Genomic_DNA"/>
</dbReference>
<dbReference type="OrthoDB" id="10013903at2"/>
<accession>A0A3P1SJ36</accession>
<proteinExistence type="predicted"/>